<organism evidence="2 3">
    <name type="scientific">Paraclostridium bifermentans</name>
    <name type="common">Clostridium bifermentans</name>
    <dbReference type="NCBI Taxonomy" id="1490"/>
    <lineage>
        <taxon>Bacteria</taxon>
        <taxon>Bacillati</taxon>
        <taxon>Bacillota</taxon>
        <taxon>Clostridia</taxon>
        <taxon>Peptostreptococcales</taxon>
        <taxon>Peptostreptococcaceae</taxon>
        <taxon>Paraclostridium</taxon>
    </lineage>
</organism>
<accession>A0ABY8R664</accession>
<dbReference type="InterPro" id="IPR053136">
    <property type="entry name" value="UTP_pyrophosphatase-like"/>
</dbReference>
<dbReference type="Proteomes" id="UP001239169">
    <property type="component" value="Chromosome"/>
</dbReference>
<dbReference type="PANTHER" id="PTHR30399">
    <property type="entry name" value="UNCHARACTERIZED PROTEIN YGJP"/>
    <property type="match status" value="1"/>
</dbReference>
<dbReference type="EMBL" id="CP124685">
    <property type="protein sequence ID" value="WGX76930.1"/>
    <property type="molecule type" value="Genomic_DNA"/>
</dbReference>
<dbReference type="CDD" id="cd07344">
    <property type="entry name" value="M48_yhfN_like"/>
    <property type="match status" value="1"/>
</dbReference>
<dbReference type="Gene3D" id="3.30.2010.10">
    <property type="entry name" value="Metalloproteases ('zincins'), catalytic domain"/>
    <property type="match status" value="1"/>
</dbReference>
<dbReference type="PANTHER" id="PTHR30399:SF1">
    <property type="entry name" value="UTP PYROPHOSPHATASE"/>
    <property type="match status" value="1"/>
</dbReference>
<dbReference type="Pfam" id="PF01863">
    <property type="entry name" value="YgjP-like"/>
    <property type="match status" value="1"/>
</dbReference>
<keyword evidence="2" id="KW-0378">Hydrolase</keyword>
<evidence type="ECO:0000313" key="3">
    <source>
        <dbReference type="Proteomes" id="UP001239169"/>
    </source>
</evidence>
<proteinExistence type="predicted"/>
<keyword evidence="2" id="KW-0482">Metalloprotease</keyword>
<name>A0ABY8R664_PARBF</name>
<keyword evidence="2" id="KW-0645">Protease</keyword>
<reference evidence="2 3" key="1">
    <citation type="submission" date="2023-04" db="EMBL/GenBank/DDBJ databases">
        <title>Bacteria Genome Submission.</title>
        <authorList>
            <person name="Isaac P."/>
        </authorList>
    </citation>
    <scope>NUCLEOTIDE SEQUENCE [LARGE SCALE GENOMIC DNA]</scope>
    <source>
        <strain evidence="2 3">SampleS7P1</strain>
    </source>
</reference>
<dbReference type="InterPro" id="IPR002725">
    <property type="entry name" value="YgjP-like_metallopeptidase"/>
</dbReference>
<evidence type="ECO:0000259" key="1">
    <source>
        <dbReference type="Pfam" id="PF01863"/>
    </source>
</evidence>
<keyword evidence="3" id="KW-1185">Reference proteome</keyword>
<protein>
    <submittedName>
        <fullName evidence="2">SprT family zinc-dependent metalloprotease</fullName>
        <ecNumber evidence="2">3.4.-.-</ecNumber>
    </submittedName>
</protein>
<evidence type="ECO:0000313" key="2">
    <source>
        <dbReference type="EMBL" id="WGX76930.1"/>
    </source>
</evidence>
<sequence length="227" mass="27070">MEIYKDIHYEVIKRKRKSISLIVENDGTVKIIVPMNTLTEEIEKIIESKRYWIYTKISEFEAFNYSRVDRKFVNGQGFLYLGASYRLEVVDNLEVDIKLYRGKFYMNKSKLYDGKEVFKSFYKEKGLNKINERINIYKVMMGVNPKNIRVMELKNRWASCTDEGNLNFNWKCIMAPLSIIDYIVVHELAHLVYKDHGTEFWNMVDKIIPDYEKRKNWLRDNGAGLDM</sequence>
<gene>
    <name evidence="2" type="ORF">QJS64_07890</name>
</gene>
<dbReference type="GO" id="GO:0008237">
    <property type="term" value="F:metallopeptidase activity"/>
    <property type="evidence" value="ECO:0007669"/>
    <property type="project" value="UniProtKB-KW"/>
</dbReference>
<dbReference type="EC" id="3.4.-.-" evidence="2"/>
<feature type="domain" description="YgjP-like metallopeptidase" evidence="1">
    <location>
        <begin position="17"/>
        <end position="220"/>
    </location>
</feature>